<feature type="region of interest" description="Disordered" evidence="1">
    <location>
        <begin position="1"/>
        <end position="73"/>
    </location>
</feature>
<dbReference type="OrthoDB" id="4062651at2759"/>
<dbReference type="Pfam" id="PF00069">
    <property type="entry name" value="Pkinase"/>
    <property type="match status" value="1"/>
</dbReference>
<dbReference type="Gene3D" id="1.10.510.10">
    <property type="entry name" value="Transferase(Phosphotransferase) domain 1"/>
    <property type="match status" value="1"/>
</dbReference>
<dbReference type="GO" id="GO:0004674">
    <property type="term" value="F:protein serine/threonine kinase activity"/>
    <property type="evidence" value="ECO:0007669"/>
    <property type="project" value="TreeGrafter"/>
</dbReference>
<dbReference type="SMART" id="SM00220">
    <property type="entry name" value="S_TKc"/>
    <property type="match status" value="1"/>
</dbReference>
<dbReference type="InterPro" id="IPR053235">
    <property type="entry name" value="Ser_Thr_kinase"/>
</dbReference>
<feature type="region of interest" description="Disordered" evidence="1">
    <location>
        <begin position="110"/>
        <end position="131"/>
    </location>
</feature>
<evidence type="ECO:0000313" key="3">
    <source>
        <dbReference type="EMBL" id="CAI6332467.1"/>
    </source>
</evidence>
<evidence type="ECO:0000256" key="1">
    <source>
        <dbReference type="SAM" id="MobiDB-lite"/>
    </source>
</evidence>
<dbReference type="CDD" id="cd00180">
    <property type="entry name" value="PKc"/>
    <property type="match status" value="1"/>
</dbReference>
<dbReference type="SUPFAM" id="SSF56112">
    <property type="entry name" value="Protein kinase-like (PK-like)"/>
    <property type="match status" value="1"/>
</dbReference>
<dbReference type="InterPro" id="IPR000719">
    <property type="entry name" value="Prot_kinase_dom"/>
</dbReference>
<dbReference type="PANTHER" id="PTHR24361">
    <property type="entry name" value="MITOGEN-ACTIVATED KINASE KINASE KINASE"/>
    <property type="match status" value="1"/>
</dbReference>
<sequence>MGNSLPDEQDWEEIDGQHDSDDGYEHEDDDVLGDLTSFLHPHTFSTPLSRSASTDASSQKHRPGLSAGGISASTGTFVSAKTNQSDREKLDVASYSTSYFSASPLSQALSREISVRPRSKPRESVRGPMSLGSSSDYMKILEQNGLLPSIETELNWSGRKPGSGQHVEFQPYETVPVQSEGLIFCSATARIDKIRCRRILLARKSMVCHRKMTLTDAMNEVKHLNNLRHAHIVQLVGSYIQAKTFAVLLYPVADMDLKDFLQQIESVLVPRCTLDYANFMAIASLGRFFKCLAAALSYVHGQTTKHLDIKPRNVLIKRSRDVMFGYQVYLADFGISRSFASTDHSQTDAWVGRTARYCAPEVHWNETHGRAADVFSLGCVFLEMQTVLCRRPLDDLYELLDIEHPASTFHANLRHVFGWIKTLASHRAVFVTVSEEDLQQEVFARYPFEGLTEDGRRGSISRRHASLCTLIHAMLQETPSSRPRVTDVLRLIDKNDCCNQGREPFRSEAAAIMEPIDSAAELNRLFRKTHQTSAAEREDILYHIIESGDQPLTESFLRYFSAHRLEPSERVKLKGLQAAFLNNDFTLLKMLVETLDCRNTLHTVLVQNLPFMDEKTLENLVQSFEAENTMESGIEKLLPYAVKIHRTQLVTCMIRHGFHTRSKDGYGHAALDVAILIGSQELVHLLLEHNIRLRQAINDRAMLSQAVLKEHYNLATYLLVTGADPMISIHRTIQPGRTVLHDIASMAAPGNDRLLHLARLTIMTCDHRTEIASVAQIGAGKKKPASHGTPFQMLPFLYNRPWFDLLTYPPNTIENVWDVETLRMGATAVEVIYLNAFADRWEKYMSILTWNLTISNIVCLDTGTSPHTAARQTDYAHLFIVRDTIQNVLVNSNKEFNIYLEENPWKFEQNYPSLLGLHEEDPRIIYKPPLTQFAHIDRHSIVISLSPAFAARQAFADLLPGSRGYPVAIICERVDMQARVYPVLESSNDPISRQVQAFFRRYTAHDLTSPDISPEDEAMHALSKLTLYLRSDIHATGFEEMAIDRYIG</sequence>
<gene>
    <name evidence="3" type="ORF">PDIGIT_LOCUS5492</name>
</gene>
<feature type="domain" description="Protein kinase" evidence="2">
    <location>
        <begin position="169"/>
        <end position="506"/>
    </location>
</feature>
<organism evidence="3 4">
    <name type="scientific">Periconia digitata</name>
    <dbReference type="NCBI Taxonomy" id="1303443"/>
    <lineage>
        <taxon>Eukaryota</taxon>
        <taxon>Fungi</taxon>
        <taxon>Dikarya</taxon>
        <taxon>Ascomycota</taxon>
        <taxon>Pezizomycotina</taxon>
        <taxon>Dothideomycetes</taxon>
        <taxon>Pleosporomycetidae</taxon>
        <taxon>Pleosporales</taxon>
        <taxon>Massarineae</taxon>
        <taxon>Periconiaceae</taxon>
        <taxon>Periconia</taxon>
    </lineage>
</organism>
<dbReference type="InterPro" id="IPR036770">
    <property type="entry name" value="Ankyrin_rpt-contain_sf"/>
</dbReference>
<dbReference type="GO" id="GO:0005524">
    <property type="term" value="F:ATP binding"/>
    <property type="evidence" value="ECO:0007669"/>
    <property type="project" value="InterPro"/>
</dbReference>
<accession>A0A9W4XTN9</accession>
<dbReference type="GO" id="GO:0005737">
    <property type="term" value="C:cytoplasm"/>
    <property type="evidence" value="ECO:0007669"/>
    <property type="project" value="TreeGrafter"/>
</dbReference>
<proteinExistence type="predicted"/>
<keyword evidence="4" id="KW-1185">Reference proteome</keyword>
<reference evidence="3" key="1">
    <citation type="submission" date="2023-01" db="EMBL/GenBank/DDBJ databases">
        <authorList>
            <person name="Van Ghelder C."/>
            <person name="Rancurel C."/>
        </authorList>
    </citation>
    <scope>NUCLEOTIDE SEQUENCE</scope>
    <source>
        <strain evidence="3">CNCM I-4278</strain>
    </source>
</reference>
<dbReference type="SUPFAM" id="SSF48403">
    <property type="entry name" value="Ankyrin repeat"/>
    <property type="match status" value="1"/>
</dbReference>
<protein>
    <recommendedName>
        <fullName evidence="2">Protein kinase domain-containing protein</fullName>
    </recommendedName>
</protein>
<name>A0A9W4XTN9_9PLEO</name>
<dbReference type="Proteomes" id="UP001152607">
    <property type="component" value="Unassembled WGS sequence"/>
</dbReference>
<dbReference type="Gene3D" id="1.25.40.20">
    <property type="entry name" value="Ankyrin repeat-containing domain"/>
    <property type="match status" value="1"/>
</dbReference>
<dbReference type="PROSITE" id="PS50011">
    <property type="entry name" value="PROTEIN_KINASE_DOM"/>
    <property type="match status" value="1"/>
</dbReference>
<dbReference type="EMBL" id="CAOQHR010000003">
    <property type="protein sequence ID" value="CAI6332467.1"/>
    <property type="molecule type" value="Genomic_DNA"/>
</dbReference>
<evidence type="ECO:0000313" key="4">
    <source>
        <dbReference type="Proteomes" id="UP001152607"/>
    </source>
</evidence>
<dbReference type="AlphaFoldDB" id="A0A9W4XTN9"/>
<evidence type="ECO:0000259" key="2">
    <source>
        <dbReference type="PROSITE" id="PS50011"/>
    </source>
</evidence>
<feature type="compositionally biased region" description="Polar residues" evidence="1">
    <location>
        <begin position="43"/>
        <end position="57"/>
    </location>
</feature>
<dbReference type="InterPro" id="IPR011009">
    <property type="entry name" value="Kinase-like_dom_sf"/>
</dbReference>
<comment type="caution">
    <text evidence="3">The sequence shown here is derived from an EMBL/GenBank/DDBJ whole genome shotgun (WGS) entry which is preliminary data.</text>
</comment>